<dbReference type="STRING" id="6186.A0A183JIU0"/>
<dbReference type="AlphaFoldDB" id="A0A183JIU0"/>
<proteinExistence type="predicted"/>
<accession>A0A183JIU0</accession>
<name>A0A183JIU0_9TREM</name>
<dbReference type="WBParaSite" id="SCUD_0000261401-mRNA-1">
    <property type="protein sequence ID" value="SCUD_0000261401-mRNA-1"/>
    <property type="gene ID" value="SCUD_0000261401"/>
</dbReference>
<protein>
    <submittedName>
        <fullName evidence="1">Schwannomin-interacting protein 1</fullName>
    </submittedName>
</protein>
<organism evidence="1">
    <name type="scientific">Schistosoma curassoni</name>
    <dbReference type="NCBI Taxonomy" id="6186"/>
    <lineage>
        <taxon>Eukaryota</taxon>
        <taxon>Metazoa</taxon>
        <taxon>Spiralia</taxon>
        <taxon>Lophotrochozoa</taxon>
        <taxon>Platyhelminthes</taxon>
        <taxon>Trematoda</taxon>
        <taxon>Digenea</taxon>
        <taxon>Strigeidida</taxon>
        <taxon>Schistosomatoidea</taxon>
        <taxon>Schistosomatidae</taxon>
        <taxon>Schistosoma</taxon>
    </lineage>
</organism>
<sequence>LNSFYHCNDLSESSLTIEKQTSNRLNVVKQPQSELINYEHLHGYNDSTSDSSIYTSQLLKTTLTGQQDLVTKPDNNSNQMKCEHGTTNFVSDSYESQYISVPASSYVQAPLNPPNIEAVSTDLPIDVGPPTIEEISIAIRQIKSGKAAGPENVPAEALKEDVGVTAKIPNILFSKIWNEEKVPTDWGNGPLIKIQQKGDLREAWDTMDSKILRYSTACTNRITLDGEALEDVKTFTYLGSIIDEHDGSDADCGGADRQSNNSIFTTEEHLELKTTFNQHQSQSFQYKCQDFYCYPIFPSDEPNQLDALIPSSSPSNAKEISSGLSFNSSISLSPSQHFQSYSTSSREKDIRITNDQEVFTLSTVGLKTKSDEHHLFDHSEHSVVANLNNTSSDSMKKNITNLSCSTTTLCTHSSSLLQDVIYNKFGNSCSTNTTDSRMNPVVSCNVGSRSTSQVSLFIIL</sequence>
<evidence type="ECO:0000313" key="1">
    <source>
        <dbReference type="WBParaSite" id="SCUD_0000261401-mRNA-1"/>
    </source>
</evidence>
<reference evidence="1" key="1">
    <citation type="submission" date="2016-06" db="UniProtKB">
        <authorList>
            <consortium name="WormBaseParasite"/>
        </authorList>
    </citation>
    <scope>IDENTIFICATION</scope>
</reference>